<keyword evidence="3" id="KW-1185">Reference proteome</keyword>
<dbReference type="GO" id="GO:0005739">
    <property type="term" value="C:mitochondrion"/>
    <property type="evidence" value="ECO:0007669"/>
    <property type="project" value="GOC"/>
</dbReference>
<dbReference type="InterPro" id="IPR027896">
    <property type="entry name" value="UQCC3"/>
</dbReference>
<keyword evidence="1" id="KW-1133">Transmembrane helix</keyword>
<dbReference type="AlphaFoldDB" id="A0AAW1N2N2"/>
<reference evidence="2 3" key="1">
    <citation type="journal article" date="2024" name="BMC Genomics">
        <title>De novo assembly and annotation of Popillia japonica's genome with initial clues to its potential as an invasive pest.</title>
        <authorList>
            <person name="Cucini C."/>
            <person name="Boschi S."/>
            <person name="Funari R."/>
            <person name="Cardaioli E."/>
            <person name="Iannotti N."/>
            <person name="Marturano G."/>
            <person name="Paoli F."/>
            <person name="Bruttini M."/>
            <person name="Carapelli A."/>
            <person name="Frati F."/>
            <person name="Nardi F."/>
        </authorList>
    </citation>
    <scope>NUCLEOTIDE SEQUENCE [LARGE SCALE GENOMIC DNA]</scope>
    <source>
        <strain evidence="2">DMR45628</strain>
    </source>
</reference>
<name>A0AAW1N2N2_POPJA</name>
<keyword evidence="1" id="KW-0812">Transmembrane</keyword>
<accession>A0AAW1N2N2</accession>
<dbReference type="EMBL" id="JASPKY010000013">
    <property type="protein sequence ID" value="KAK9753444.1"/>
    <property type="molecule type" value="Genomic_DNA"/>
</dbReference>
<comment type="caution">
    <text evidence="2">The sequence shown here is derived from an EMBL/GenBank/DDBJ whole genome shotgun (WGS) entry which is preliminary data.</text>
</comment>
<feature type="transmembrane region" description="Helical" evidence="1">
    <location>
        <begin position="20"/>
        <end position="36"/>
    </location>
</feature>
<keyword evidence="1" id="KW-0472">Membrane</keyword>
<protein>
    <submittedName>
        <fullName evidence="2">Uncharacterized protein</fullName>
    </submittedName>
</protein>
<evidence type="ECO:0000256" key="1">
    <source>
        <dbReference type="SAM" id="Phobius"/>
    </source>
</evidence>
<evidence type="ECO:0000313" key="2">
    <source>
        <dbReference type="EMBL" id="KAK9753444.1"/>
    </source>
</evidence>
<evidence type="ECO:0000313" key="3">
    <source>
        <dbReference type="Proteomes" id="UP001458880"/>
    </source>
</evidence>
<dbReference type="Pfam" id="PF15141">
    <property type="entry name" value="UQCC3"/>
    <property type="match status" value="1"/>
</dbReference>
<dbReference type="GO" id="GO:0034551">
    <property type="term" value="P:mitochondrial respiratory chain complex III assembly"/>
    <property type="evidence" value="ECO:0007669"/>
    <property type="project" value="InterPro"/>
</dbReference>
<gene>
    <name evidence="2" type="ORF">QE152_g1980</name>
</gene>
<feature type="transmembrane region" description="Helical" evidence="1">
    <location>
        <begin position="78"/>
        <end position="98"/>
    </location>
</feature>
<organism evidence="2 3">
    <name type="scientific">Popillia japonica</name>
    <name type="common">Japanese beetle</name>
    <dbReference type="NCBI Taxonomy" id="7064"/>
    <lineage>
        <taxon>Eukaryota</taxon>
        <taxon>Metazoa</taxon>
        <taxon>Ecdysozoa</taxon>
        <taxon>Arthropoda</taxon>
        <taxon>Hexapoda</taxon>
        <taxon>Insecta</taxon>
        <taxon>Pterygota</taxon>
        <taxon>Neoptera</taxon>
        <taxon>Endopterygota</taxon>
        <taxon>Coleoptera</taxon>
        <taxon>Polyphaga</taxon>
        <taxon>Scarabaeiformia</taxon>
        <taxon>Scarabaeidae</taxon>
        <taxon>Rutelinae</taxon>
        <taxon>Popillia</taxon>
    </lineage>
</organism>
<dbReference type="Proteomes" id="UP001458880">
    <property type="component" value="Unassembled WGS sequence"/>
</dbReference>
<sequence length="156" mass="18072">MLHKGSKSQNIRFVRKAATVLFVAEGLFFLGCYGVWHKLNTDRDFRKYMHHNYPSTLEYYYSLSIKLGAPQHIRTTDLASLVWLTGFTGLGYILYITCTPSEAQIEKLRHSLPGIEKNKSEVEKKREQYFQALQAAASEKPIYLRTKEDLKSEPKH</sequence>
<proteinExistence type="predicted"/>